<accession>A0A917DJG6</accession>
<dbReference type="SUPFAM" id="SSF51556">
    <property type="entry name" value="Metallo-dependent hydrolases"/>
    <property type="match status" value="1"/>
</dbReference>
<dbReference type="CDD" id="cd01300">
    <property type="entry name" value="YtcJ_like"/>
    <property type="match status" value="1"/>
</dbReference>
<dbReference type="Gene3D" id="2.30.40.10">
    <property type="entry name" value="Urease, subunit C, domain 1"/>
    <property type="match status" value="1"/>
</dbReference>
<evidence type="ECO:0000313" key="4">
    <source>
        <dbReference type="Proteomes" id="UP000598997"/>
    </source>
</evidence>
<dbReference type="Proteomes" id="UP000598997">
    <property type="component" value="Unassembled WGS sequence"/>
</dbReference>
<evidence type="ECO:0000313" key="3">
    <source>
        <dbReference type="EMBL" id="GGD42581.1"/>
    </source>
</evidence>
<comment type="caution">
    <text evidence="3">The sequence shown here is derived from an EMBL/GenBank/DDBJ whole genome shotgun (WGS) entry which is preliminary data.</text>
</comment>
<dbReference type="AlphaFoldDB" id="A0A917DJG6"/>
<dbReference type="Pfam" id="PF07969">
    <property type="entry name" value="Amidohydro_3"/>
    <property type="match status" value="1"/>
</dbReference>
<organism evidence="3 4">
    <name type="scientific">Croceicoccus pelagius</name>
    <dbReference type="NCBI Taxonomy" id="1703341"/>
    <lineage>
        <taxon>Bacteria</taxon>
        <taxon>Pseudomonadati</taxon>
        <taxon>Pseudomonadota</taxon>
        <taxon>Alphaproteobacteria</taxon>
        <taxon>Sphingomonadales</taxon>
        <taxon>Erythrobacteraceae</taxon>
        <taxon>Croceicoccus</taxon>
    </lineage>
</organism>
<protein>
    <submittedName>
        <fullName evidence="3">Amidohydrolase</fullName>
    </submittedName>
</protein>
<feature type="signal peptide" evidence="1">
    <location>
        <begin position="1"/>
        <end position="37"/>
    </location>
</feature>
<keyword evidence="1" id="KW-0732">Signal</keyword>
<sequence>MEMPFKPCAMTGRTVKFRHLVLSTAALAAIAAPAAHADTLVDNVDGIRVDAEGSVQRFGAMLIDDDGRVEKLYRRGAKLPKDPDYRVDGEGRVLLPSFIDGHVHVSRVGFNAIGLDLSGANTMAEALNRIADYARRNPNKPWIVGRGWNEVRWGLGRLPTAAELDAAVPDRPVWLVRADDHAGWANSAAMERAGITAATKAPDGGRIERGSGGKPSGVFIDSARQLVEAKLPAPLPEERDVAFLQAQDVFLKRGITAVADMGTTLLDWQSMRRQADIGRMQLRVVSYAHGVDDMVTIAGPGPTPWLYGDRLKLTGLKLYLDGALGSRGAWLSAPYADAPGDTGLQMLSGTQLRNLMSRAAMDDFQVAVHAIGDAANAEVLDAVQEMKDNYPGDRRWRIEHAQIVQPSDLPRFGSLGVVASMQPHHQVSDRVMAETRLSPDGLAGAYAWRSILVGGARLAFGSDAPVETPDVFEGLADAITRQDANGEPFGGWQPQEAISREQALAAYTAGAAYAMGADGKFGTLAEGEWADFVFVTVDPLLAAPADLRQGRVLSTWIAGRKVWSVQGNVAAPASER</sequence>
<dbReference type="InterPro" id="IPR033932">
    <property type="entry name" value="YtcJ-like"/>
</dbReference>
<reference evidence="3 4" key="1">
    <citation type="journal article" date="2014" name="Int. J. Syst. Evol. Microbiol.">
        <title>Complete genome sequence of Corynebacterium casei LMG S-19264T (=DSM 44701T), isolated from a smear-ripened cheese.</title>
        <authorList>
            <consortium name="US DOE Joint Genome Institute (JGI-PGF)"/>
            <person name="Walter F."/>
            <person name="Albersmeier A."/>
            <person name="Kalinowski J."/>
            <person name="Ruckert C."/>
        </authorList>
    </citation>
    <scope>NUCLEOTIDE SEQUENCE [LARGE SCALE GENOMIC DNA]</scope>
    <source>
        <strain evidence="3 4">CGMCC 1.15358</strain>
    </source>
</reference>
<dbReference type="InterPro" id="IPR011059">
    <property type="entry name" value="Metal-dep_hydrolase_composite"/>
</dbReference>
<gene>
    <name evidence="3" type="ORF">GCM10010989_15750</name>
</gene>
<feature type="domain" description="Amidohydrolase 3" evidence="2">
    <location>
        <begin position="87"/>
        <end position="562"/>
    </location>
</feature>
<dbReference type="InterPro" id="IPR013108">
    <property type="entry name" value="Amidohydro_3"/>
</dbReference>
<dbReference type="PANTHER" id="PTHR22642">
    <property type="entry name" value="IMIDAZOLONEPROPIONASE"/>
    <property type="match status" value="1"/>
</dbReference>
<dbReference type="PANTHER" id="PTHR22642:SF2">
    <property type="entry name" value="PROTEIN LONG AFTER FAR-RED 3"/>
    <property type="match status" value="1"/>
</dbReference>
<dbReference type="GO" id="GO:0016810">
    <property type="term" value="F:hydrolase activity, acting on carbon-nitrogen (but not peptide) bonds"/>
    <property type="evidence" value="ECO:0007669"/>
    <property type="project" value="InterPro"/>
</dbReference>
<dbReference type="InterPro" id="IPR032466">
    <property type="entry name" value="Metal_Hydrolase"/>
</dbReference>
<dbReference type="Gene3D" id="3.20.20.140">
    <property type="entry name" value="Metal-dependent hydrolases"/>
    <property type="match status" value="1"/>
</dbReference>
<dbReference type="Gene3D" id="3.10.310.70">
    <property type="match status" value="1"/>
</dbReference>
<evidence type="ECO:0000256" key="1">
    <source>
        <dbReference type="SAM" id="SignalP"/>
    </source>
</evidence>
<dbReference type="EMBL" id="BMIO01000004">
    <property type="protein sequence ID" value="GGD42581.1"/>
    <property type="molecule type" value="Genomic_DNA"/>
</dbReference>
<evidence type="ECO:0000259" key="2">
    <source>
        <dbReference type="Pfam" id="PF07969"/>
    </source>
</evidence>
<proteinExistence type="predicted"/>
<dbReference type="SUPFAM" id="SSF51338">
    <property type="entry name" value="Composite domain of metallo-dependent hydrolases"/>
    <property type="match status" value="1"/>
</dbReference>
<keyword evidence="4" id="KW-1185">Reference proteome</keyword>
<feature type="chain" id="PRO_5037111692" evidence="1">
    <location>
        <begin position="38"/>
        <end position="576"/>
    </location>
</feature>
<name>A0A917DJG6_9SPHN</name>